<keyword evidence="1" id="KW-1185">Reference proteome</keyword>
<protein>
    <submittedName>
        <fullName evidence="2">DDE Tnp4 domain-containing protein</fullName>
    </submittedName>
</protein>
<dbReference type="WBParaSite" id="Pan_g18871.t1">
    <property type="protein sequence ID" value="Pan_g18871.t1"/>
    <property type="gene ID" value="Pan_g18871"/>
</dbReference>
<evidence type="ECO:0000313" key="2">
    <source>
        <dbReference type="WBParaSite" id="Pan_g18871.t1"/>
    </source>
</evidence>
<organism evidence="1 2">
    <name type="scientific">Panagrellus redivivus</name>
    <name type="common">Microworm</name>
    <dbReference type="NCBI Taxonomy" id="6233"/>
    <lineage>
        <taxon>Eukaryota</taxon>
        <taxon>Metazoa</taxon>
        <taxon>Ecdysozoa</taxon>
        <taxon>Nematoda</taxon>
        <taxon>Chromadorea</taxon>
        <taxon>Rhabditida</taxon>
        <taxon>Tylenchina</taxon>
        <taxon>Panagrolaimomorpha</taxon>
        <taxon>Panagrolaimoidea</taxon>
        <taxon>Panagrolaimidae</taxon>
        <taxon>Panagrellus</taxon>
    </lineage>
</organism>
<proteinExistence type="predicted"/>
<reference evidence="2" key="2">
    <citation type="submission" date="2020-10" db="UniProtKB">
        <authorList>
            <consortium name="WormBaseParasite"/>
        </authorList>
    </citation>
    <scope>IDENTIFICATION</scope>
</reference>
<dbReference type="Proteomes" id="UP000492821">
    <property type="component" value="Unassembled WGS sequence"/>
</dbReference>
<dbReference type="AlphaFoldDB" id="A0A7E4VBI6"/>
<evidence type="ECO:0000313" key="1">
    <source>
        <dbReference type="Proteomes" id="UP000492821"/>
    </source>
</evidence>
<reference evidence="1" key="1">
    <citation type="journal article" date="2013" name="Genetics">
        <title>The draft genome and transcriptome of Panagrellus redivivus are shaped by the harsh demands of a free-living lifestyle.</title>
        <authorList>
            <person name="Srinivasan J."/>
            <person name="Dillman A.R."/>
            <person name="Macchietto M.G."/>
            <person name="Heikkinen L."/>
            <person name="Lakso M."/>
            <person name="Fracchia K.M."/>
            <person name="Antoshechkin I."/>
            <person name="Mortazavi A."/>
            <person name="Wong G."/>
            <person name="Sternberg P.W."/>
        </authorList>
    </citation>
    <scope>NUCLEOTIDE SEQUENCE [LARGE SCALE GENOMIC DNA]</scope>
    <source>
        <strain evidence="1">MT8872</strain>
    </source>
</reference>
<sequence length="97" mass="11236">MTCDDTILDFVKYDRGYHVLGTHRYGFVGSFKINRIPACLRKSESGIQLKIHSMVLTFINQMMIGTEKYAVQFHIFHCCFLVNFILKCLCRHPCSKG</sequence>
<name>A0A7E4VBI6_PANRE</name>
<accession>A0A7E4VBI6</accession>